<comment type="caution">
    <text evidence="2">The sequence shown here is derived from an EMBL/GenBank/DDBJ whole genome shotgun (WGS) entry which is preliminary data.</text>
</comment>
<evidence type="ECO:0000256" key="1">
    <source>
        <dbReference type="SAM" id="MobiDB-lite"/>
    </source>
</evidence>
<keyword evidence="3" id="KW-1185">Reference proteome</keyword>
<sequence length="123" mass="13740">MSEYERLQNPKVGRGRRNGSEEADHGWADFSRVRATSNVFKVLRSAQYQWPTQKEGRGSTGFGVGYENSRHWTLDHRAMIPLKNSRVRPLSSVVDMMRSSCDGLPPGEACSLSTRPKSVGGKD</sequence>
<proteinExistence type="predicted"/>
<feature type="compositionally biased region" description="Basic and acidic residues" evidence="1">
    <location>
        <begin position="18"/>
        <end position="27"/>
    </location>
</feature>
<dbReference type="EMBL" id="BMAU01021284">
    <property type="protein sequence ID" value="GFY08813.1"/>
    <property type="molecule type" value="Genomic_DNA"/>
</dbReference>
<organism evidence="2 3">
    <name type="scientific">Trichonephila clavipes</name>
    <name type="common">Golden silk orbweaver</name>
    <name type="synonym">Nephila clavipes</name>
    <dbReference type="NCBI Taxonomy" id="2585209"/>
    <lineage>
        <taxon>Eukaryota</taxon>
        <taxon>Metazoa</taxon>
        <taxon>Ecdysozoa</taxon>
        <taxon>Arthropoda</taxon>
        <taxon>Chelicerata</taxon>
        <taxon>Arachnida</taxon>
        <taxon>Araneae</taxon>
        <taxon>Araneomorphae</taxon>
        <taxon>Entelegynae</taxon>
        <taxon>Araneoidea</taxon>
        <taxon>Nephilidae</taxon>
        <taxon>Trichonephila</taxon>
    </lineage>
</organism>
<feature type="region of interest" description="Disordered" evidence="1">
    <location>
        <begin position="104"/>
        <end position="123"/>
    </location>
</feature>
<accession>A0A8X6VIA8</accession>
<evidence type="ECO:0000313" key="2">
    <source>
        <dbReference type="EMBL" id="GFY08813.1"/>
    </source>
</evidence>
<reference evidence="2" key="1">
    <citation type="submission" date="2020-08" db="EMBL/GenBank/DDBJ databases">
        <title>Multicomponent nature underlies the extraordinary mechanical properties of spider dragline silk.</title>
        <authorList>
            <person name="Kono N."/>
            <person name="Nakamura H."/>
            <person name="Mori M."/>
            <person name="Yoshida Y."/>
            <person name="Ohtoshi R."/>
            <person name="Malay A.D."/>
            <person name="Moran D.A.P."/>
            <person name="Tomita M."/>
            <person name="Numata K."/>
            <person name="Arakawa K."/>
        </authorList>
    </citation>
    <scope>NUCLEOTIDE SEQUENCE</scope>
</reference>
<feature type="region of interest" description="Disordered" evidence="1">
    <location>
        <begin position="1"/>
        <end position="28"/>
    </location>
</feature>
<name>A0A8X6VIA8_TRICX</name>
<evidence type="ECO:0000313" key="3">
    <source>
        <dbReference type="Proteomes" id="UP000887159"/>
    </source>
</evidence>
<gene>
    <name evidence="2" type="ORF">TNCV_4660061</name>
</gene>
<dbReference type="AlphaFoldDB" id="A0A8X6VIA8"/>
<protein>
    <submittedName>
        <fullName evidence="2">Uncharacterized protein</fullName>
    </submittedName>
</protein>
<dbReference type="Proteomes" id="UP000887159">
    <property type="component" value="Unassembled WGS sequence"/>
</dbReference>